<proteinExistence type="predicted"/>
<accession>A0A816QBQ0</accession>
<dbReference type="Proteomes" id="UP000824890">
    <property type="component" value="Unassembled WGS sequence"/>
</dbReference>
<keyword evidence="3" id="KW-1185">Reference proteome</keyword>
<dbReference type="Gramene" id="CDX98414">
    <property type="protein sequence ID" value="CDX98414"/>
    <property type="gene ID" value="GSBRNA2T00106003001"/>
</dbReference>
<gene>
    <name evidence="1" type="ORF">DARMORV10_C06P26710.1</name>
    <name evidence="2" type="ORF">HID58_071555</name>
</gene>
<dbReference type="Proteomes" id="UP001295469">
    <property type="component" value="Chromosome C06"/>
</dbReference>
<dbReference type="EMBL" id="HG994370">
    <property type="protein sequence ID" value="CAF2059726.1"/>
    <property type="molecule type" value="Genomic_DNA"/>
</dbReference>
<organism evidence="1">
    <name type="scientific">Brassica napus</name>
    <name type="common">Rape</name>
    <dbReference type="NCBI Taxonomy" id="3708"/>
    <lineage>
        <taxon>Eukaryota</taxon>
        <taxon>Viridiplantae</taxon>
        <taxon>Streptophyta</taxon>
        <taxon>Embryophyta</taxon>
        <taxon>Tracheophyta</taxon>
        <taxon>Spermatophyta</taxon>
        <taxon>Magnoliopsida</taxon>
        <taxon>eudicotyledons</taxon>
        <taxon>Gunneridae</taxon>
        <taxon>Pentapetalae</taxon>
        <taxon>rosids</taxon>
        <taxon>malvids</taxon>
        <taxon>Brassicales</taxon>
        <taxon>Brassicaceae</taxon>
        <taxon>Brassiceae</taxon>
        <taxon>Brassica</taxon>
    </lineage>
</organism>
<dbReference type="AlphaFoldDB" id="A0A816QBQ0"/>
<reference evidence="1" key="1">
    <citation type="submission" date="2021-01" db="EMBL/GenBank/DDBJ databases">
        <authorList>
            <consortium name="Genoscope - CEA"/>
            <person name="William W."/>
        </authorList>
    </citation>
    <scope>NUCLEOTIDE SEQUENCE</scope>
</reference>
<protein>
    <submittedName>
        <fullName evidence="1">(rape) hypothetical protein</fullName>
    </submittedName>
</protein>
<sequence>MLAAQLRLHRVDEDGPYADDPIPRPVPQDRRAEPRFLRVGGVREHLAPVSFNQAIGATTPFLRPCLRI</sequence>
<reference evidence="2 3" key="2">
    <citation type="submission" date="2021-05" db="EMBL/GenBank/DDBJ databases">
        <title>Genome Assembly of Synthetic Allotetraploid Brassica napus Reveals Homoeologous Exchanges between Subgenomes.</title>
        <authorList>
            <person name="Davis J.T."/>
        </authorList>
    </citation>
    <scope>NUCLEOTIDE SEQUENCE [LARGE SCALE GENOMIC DNA]</scope>
    <source>
        <strain evidence="3">cv. Da-Ae</strain>
        <tissue evidence="2">Seedling</tissue>
    </source>
</reference>
<name>A0A816QBQ0_BRANA</name>
<dbReference type="EMBL" id="JAGKQM010000016">
    <property type="protein sequence ID" value="KAH0874193.1"/>
    <property type="molecule type" value="Genomic_DNA"/>
</dbReference>
<evidence type="ECO:0000313" key="1">
    <source>
        <dbReference type="EMBL" id="CAF2059726.1"/>
    </source>
</evidence>
<evidence type="ECO:0000313" key="3">
    <source>
        <dbReference type="Proteomes" id="UP000824890"/>
    </source>
</evidence>
<evidence type="ECO:0000313" key="2">
    <source>
        <dbReference type="EMBL" id="KAH0874193.1"/>
    </source>
</evidence>